<feature type="compositionally biased region" description="Low complexity" evidence="1">
    <location>
        <begin position="508"/>
        <end position="528"/>
    </location>
</feature>
<comment type="caution">
    <text evidence="3">The sequence shown here is derived from an EMBL/GenBank/DDBJ whole genome shotgun (WGS) entry which is preliminary data.</text>
</comment>
<dbReference type="AlphaFoldDB" id="A0AAE1NEJ1"/>
<feature type="transmembrane region" description="Helical" evidence="2">
    <location>
        <begin position="534"/>
        <end position="557"/>
    </location>
</feature>
<keyword evidence="2" id="KW-1133">Transmembrane helix</keyword>
<reference evidence="3" key="1">
    <citation type="submission" date="2023-11" db="EMBL/GenBank/DDBJ databases">
        <title>Genome assemblies of two species of porcelain crab, Petrolisthes cinctipes and Petrolisthes manimaculis (Anomura: Porcellanidae).</title>
        <authorList>
            <person name="Angst P."/>
        </authorList>
    </citation>
    <scope>NUCLEOTIDE SEQUENCE</scope>
    <source>
        <strain evidence="3">PB745_02</strain>
        <tissue evidence="3">Gill</tissue>
    </source>
</reference>
<feature type="compositionally biased region" description="Basic and acidic residues" evidence="1">
    <location>
        <begin position="768"/>
        <end position="785"/>
    </location>
</feature>
<feature type="region of interest" description="Disordered" evidence="1">
    <location>
        <begin position="760"/>
        <end position="785"/>
    </location>
</feature>
<name>A0AAE1NEJ1_9EUCA</name>
<feature type="region of interest" description="Disordered" evidence="1">
    <location>
        <begin position="427"/>
        <end position="529"/>
    </location>
</feature>
<organism evidence="3 4">
    <name type="scientific">Petrolisthes manimaculis</name>
    <dbReference type="NCBI Taxonomy" id="1843537"/>
    <lineage>
        <taxon>Eukaryota</taxon>
        <taxon>Metazoa</taxon>
        <taxon>Ecdysozoa</taxon>
        <taxon>Arthropoda</taxon>
        <taxon>Crustacea</taxon>
        <taxon>Multicrustacea</taxon>
        <taxon>Malacostraca</taxon>
        <taxon>Eumalacostraca</taxon>
        <taxon>Eucarida</taxon>
        <taxon>Decapoda</taxon>
        <taxon>Pleocyemata</taxon>
        <taxon>Anomura</taxon>
        <taxon>Galatheoidea</taxon>
        <taxon>Porcellanidae</taxon>
        <taxon>Petrolisthes</taxon>
    </lineage>
</organism>
<feature type="region of interest" description="Disordered" evidence="1">
    <location>
        <begin position="245"/>
        <end position="291"/>
    </location>
</feature>
<feature type="compositionally biased region" description="Polar residues" evidence="1">
    <location>
        <begin position="312"/>
        <end position="327"/>
    </location>
</feature>
<protein>
    <submittedName>
        <fullName evidence="3">Uncharacterized protein</fullName>
    </submittedName>
</protein>
<evidence type="ECO:0000313" key="4">
    <source>
        <dbReference type="Proteomes" id="UP001292094"/>
    </source>
</evidence>
<keyword evidence="2" id="KW-0812">Transmembrane</keyword>
<feature type="region of interest" description="Disordered" evidence="1">
    <location>
        <begin position="156"/>
        <end position="202"/>
    </location>
</feature>
<keyword evidence="2" id="KW-0472">Membrane</keyword>
<keyword evidence="4" id="KW-1185">Reference proteome</keyword>
<feature type="compositionally biased region" description="Polar residues" evidence="1">
    <location>
        <begin position="267"/>
        <end position="278"/>
    </location>
</feature>
<evidence type="ECO:0000256" key="2">
    <source>
        <dbReference type="SAM" id="Phobius"/>
    </source>
</evidence>
<feature type="region of interest" description="Disordered" evidence="1">
    <location>
        <begin position="347"/>
        <end position="400"/>
    </location>
</feature>
<gene>
    <name evidence="3" type="ORF">Pmani_038381</name>
</gene>
<evidence type="ECO:0000256" key="1">
    <source>
        <dbReference type="SAM" id="MobiDB-lite"/>
    </source>
</evidence>
<feature type="region of interest" description="Disordered" evidence="1">
    <location>
        <begin position="63"/>
        <end position="97"/>
    </location>
</feature>
<sequence>MYVGPPTTTLRNGRALSSTIIVSRPLGVSLDPVKKPLDRPAPLQKPQDHHHAAFSFSQDFQLSRPHIKTQQSEEKTQEASEEQVEAPEFQGGTGSTTVGVKDKIKFYTLECRVGEACSAIIPAPAPFTPRPAARAFSPEQLKRYLAQFSMRSGFGYNDDFEESGKPSDDPDPNPPRSSSRRALQPYSILDDPNFWPGSQYRPRRGVFPSRGSVYKYQAYRPNLDYTWEKIRPDEQRPQVWNDYQQSTPYTDAHTPYRPHNKPKPSPFTDTRQRPSNRPSGEVKKGTWGRYGTSTVAQLDKNTGTWIPVSSTTLHLPSNGPSPTQAPTHLSGFSPPQRTQVKLTVLGMDEPHPSRPFSSSHSQGHSFQHPSGLPDGSPALIETGGSGLPLTSPRHPPLAGLTPSGVLHVSLPLTLLSSSSNTGAFHTRSYSFSSPSNTLNTSSNTTTTTLASTNTTTTTTPIPTTTQTSSNNTNTSTTSTTTTTTTTPPSTTTTTTTTTTTRPRPRPPNTSRNKTPTTTTTTTTTASPSLLDNPYAVMAAVGAGVVPVTLAALLPVLIGRRRRRRSYDTLLPYPVLQSLLPDAPDVPHLNTLPGSTRDDIPVNFPALLSLLSTLPVSSDRHTTFPVLTTSTSHTNPVSATLHPMSPTTYDSLYALPATSATLPATLPLGPASNSLVTGVQATVATHYTPSNTQLTLPASPDSPATQRTLPASQRTLPKLFVSQRTLPGTKHTFSYTPASIATQHTLLTTLSGTIPATLYPGKKRWPLGGDRRRETGMRDRGPDGHS</sequence>
<dbReference type="EMBL" id="JAWZYT010006226">
    <property type="protein sequence ID" value="KAK4288594.1"/>
    <property type="molecule type" value="Genomic_DNA"/>
</dbReference>
<feature type="compositionally biased region" description="Low complexity" evidence="1">
    <location>
        <begin position="354"/>
        <end position="371"/>
    </location>
</feature>
<proteinExistence type="predicted"/>
<evidence type="ECO:0000313" key="3">
    <source>
        <dbReference type="EMBL" id="KAK4288594.1"/>
    </source>
</evidence>
<feature type="region of interest" description="Disordered" evidence="1">
    <location>
        <begin position="312"/>
        <end position="334"/>
    </location>
</feature>
<accession>A0AAE1NEJ1</accession>
<feature type="compositionally biased region" description="Low complexity" evidence="1">
    <location>
        <begin position="432"/>
        <end position="501"/>
    </location>
</feature>
<dbReference type="Proteomes" id="UP001292094">
    <property type="component" value="Unassembled WGS sequence"/>
</dbReference>